<proteinExistence type="predicted"/>
<gene>
    <name evidence="2" type="ORF">OA50_03207</name>
</gene>
<evidence type="ECO:0000313" key="3">
    <source>
        <dbReference type="Proteomes" id="UP000030960"/>
    </source>
</evidence>
<reference evidence="2 3" key="1">
    <citation type="submission" date="2014-10" db="EMBL/GenBank/DDBJ databases">
        <title>Genome sequence of Ponticoccus sp. strain UMTAT08 isolated from clonal culture of toxic dinoflagellate Alexandrium tamiyavanichii.</title>
        <authorList>
            <person name="Gan H.Y."/>
            <person name="Muhd D.-D."/>
            <person name="Mohd Noor M.E."/>
            <person name="Yeong Y.S."/>
            <person name="Usup G."/>
        </authorList>
    </citation>
    <scope>NUCLEOTIDE SEQUENCE [LARGE SCALE GENOMIC DNA]</scope>
    <source>
        <strain evidence="2 3">UMTAT08</strain>
    </source>
</reference>
<evidence type="ECO:0000313" key="2">
    <source>
        <dbReference type="EMBL" id="KHQ52190.1"/>
    </source>
</evidence>
<dbReference type="Proteomes" id="UP000030960">
    <property type="component" value="Unassembled WGS sequence"/>
</dbReference>
<dbReference type="EMBL" id="JSUQ01000012">
    <property type="protein sequence ID" value="KHQ52190.1"/>
    <property type="molecule type" value="Genomic_DNA"/>
</dbReference>
<feature type="region of interest" description="Disordered" evidence="1">
    <location>
        <begin position="86"/>
        <end position="107"/>
    </location>
</feature>
<keyword evidence="3" id="KW-1185">Reference proteome</keyword>
<comment type="caution">
    <text evidence="2">The sequence shown here is derived from an EMBL/GenBank/DDBJ whole genome shotgun (WGS) entry which is preliminary data.</text>
</comment>
<sequence>MGGWRDVEPNHIVQFLGEGPVVRQLELTPAVRAQPMRLPDFPYRGGGQPDRLAHPPDCAMRRLMRLRFLGQADHFAHLLVRRPRSSPRRVFSRNSPSKPSAKKRSCHRHTQVLEFAVVAMIDVVPAPSALRSTMRQRRTCFWGEEGCEKTASSRDRSLLETEKEIPVRIRMTRTANARLEFQFGLLRRVQSTRAIIWHGSDGQVGFTPWDLRKLTEMVRVWIKISALRC</sequence>
<evidence type="ECO:0000256" key="1">
    <source>
        <dbReference type="SAM" id="MobiDB-lite"/>
    </source>
</evidence>
<protein>
    <submittedName>
        <fullName evidence="2">Uncharacterized protein</fullName>
    </submittedName>
</protein>
<organism evidence="2 3">
    <name type="scientific">Mameliella alba</name>
    <dbReference type="NCBI Taxonomy" id="561184"/>
    <lineage>
        <taxon>Bacteria</taxon>
        <taxon>Pseudomonadati</taxon>
        <taxon>Pseudomonadota</taxon>
        <taxon>Alphaproteobacteria</taxon>
        <taxon>Rhodobacterales</taxon>
        <taxon>Roseobacteraceae</taxon>
        <taxon>Mameliella</taxon>
    </lineage>
</organism>
<accession>A0A0B3RLS8</accession>
<dbReference type="AlphaFoldDB" id="A0A0B3RLS8"/>
<name>A0A0B3RLS8_9RHOB</name>